<keyword evidence="2" id="KW-1185">Reference proteome</keyword>
<gene>
    <name evidence="1" type="ORF">DPEC_G00259900</name>
</gene>
<sequence>MVQWSLHRRILCLSSSNDHRNAIIIISPILVSIIFGVNFYNYFLLFPSRSNTYINIPCDFTLQTKYISYWYQYSSPNFLHTNPNTPVLHISLHDWPLAKYIIHQLSLCGVNADQC</sequence>
<protein>
    <submittedName>
        <fullName evidence="1">Uncharacterized protein</fullName>
    </submittedName>
</protein>
<reference evidence="1" key="1">
    <citation type="submission" date="2021-05" db="EMBL/GenBank/DDBJ databases">
        <authorList>
            <person name="Pan Q."/>
            <person name="Jouanno E."/>
            <person name="Zahm M."/>
            <person name="Klopp C."/>
            <person name="Cabau C."/>
            <person name="Louis A."/>
            <person name="Berthelot C."/>
            <person name="Parey E."/>
            <person name="Roest Crollius H."/>
            <person name="Montfort J."/>
            <person name="Robinson-Rechavi M."/>
            <person name="Bouchez O."/>
            <person name="Lampietro C."/>
            <person name="Lopez Roques C."/>
            <person name="Donnadieu C."/>
            <person name="Postlethwait J."/>
            <person name="Bobe J."/>
            <person name="Dillon D."/>
            <person name="Chandos A."/>
            <person name="von Hippel F."/>
            <person name="Guiguen Y."/>
        </authorList>
    </citation>
    <scope>NUCLEOTIDE SEQUENCE</scope>
    <source>
        <strain evidence="1">YG-Jan2019</strain>
    </source>
</reference>
<dbReference type="Proteomes" id="UP001157502">
    <property type="component" value="Chromosome 23"/>
</dbReference>
<dbReference type="EMBL" id="CM055750">
    <property type="protein sequence ID" value="KAJ7993941.1"/>
    <property type="molecule type" value="Genomic_DNA"/>
</dbReference>
<evidence type="ECO:0000313" key="2">
    <source>
        <dbReference type="Proteomes" id="UP001157502"/>
    </source>
</evidence>
<name>A0ACC2FRG0_DALPE</name>
<comment type="caution">
    <text evidence="1">The sequence shown here is derived from an EMBL/GenBank/DDBJ whole genome shotgun (WGS) entry which is preliminary data.</text>
</comment>
<evidence type="ECO:0000313" key="1">
    <source>
        <dbReference type="EMBL" id="KAJ7993941.1"/>
    </source>
</evidence>
<organism evidence="1 2">
    <name type="scientific">Dallia pectoralis</name>
    <name type="common">Alaska blackfish</name>
    <dbReference type="NCBI Taxonomy" id="75939"/>
    <lineage>
        <taxon>Eukaryota</taxon>
        <taxon>Metazoa</taxon>
        <taxon>Chordata</taxon>
        <taxon>Craniata</taxon>
        <taxon>Vertebrata</taxon>
        <taxon>Euteleostomi</taxon>
        <taxon>Actinopterygii</taxon>
        <taxon>Neopterygii</taxon>
        <taxon>Teleostei</taxon>
        <taxon>Protacanthopterygii</taxon>
        <taxon>Esociformes</taxon>
        <taxon>Umbridae</taxon>
        <taxon>Dallia</taxon>
    </lineage>
</organism>
<proteinExistence type="predicted"/>
<accession>A0ACC2FRG0</accession>